<dbReference type="PROSITE" id="PS01074">
    <property type="entry name" value="TERPENE_SYNTHASES"/>
    <property type="match status" value="1"/>
</dbReference>
<dbReference type="InterPro" id="IPR002365">
    <property type="entry name" value="Terpene_synthase_CS"/>
</dbReference>
<reference evidence="5" key="1">
    <citation type="submission" date="2022-03" db="EMBL/GenBank/DDBJ databases">
        <title>A functionally conserved STORR gene fusion in Papaver species that diverged 16.8 million years ago.</title>
        <authorList>
            <person name="Catania T."/>
        </authorList>
    </citation>
    <scope>NUCLEOTIDE SEQUENCE</scope>
    <source>
        <strain evidence="5">S-191538</strain>
    </source>
</reference>
<dbReference type="NCBIfam" id="TIGR01787">
    <property type="entry name" value="squalene_cyclas"/>
    <property type="match status" value="1"/>
</dbReference>
<dbReference type="InterPro" id="IPR032696">
    <property type="entry name" value="SQ_cyclase_C"/>
</dbReference>
<dbReference type="GO" id="GO:0016104">
    <property type="term" value="P:triterpenoid biosynthetic process"/>
    <property type="evidence" value="ECO:0007669"/>
    <property type="project" value="InterPro"/>
</dbReference>
<dbReference type="Gene3D" id="1.50.10.20">
    <property type="match status" value="1"/>
</dbReference>
<gene>
    <name evidence="5" type="ORF">MKW94_025913</name>
</gene>
<accession>A0AA41SDE9</accession>
<dbReference type="InterPro" id="IPR008930">
    <property type="entry name" value="Terpenoid_cyclase/PrenylTrfase"/>
</dbReference>
<evidence type="ECO:0000256" key="3">
    <source>
        <dbReference type="ARBA" id="ARBA00023235"/>
    </source>
</evidence>
<comment type="caution">
    <text evidence="5">The sequence shown here is derived from an EMBL/GenBank/DDBJ whole genome shotgun (WGS) entry which is preliminary data.</text>
</comment>
<dbReference type="GO" id="GO:0005811">
    <property type="term" value="C:lipid droplet"/>
    <property type="evidence" value="ECO:0007669"/>
    <property type="project" value="InterPro"/>
</dbReference>
<name>A0AA41SDE9_PAPNU</name>
<organism evidence="5 6">
    <name type="scientific">Papaver nudicaule</name>
    <name type="common">Iceland poppy</name>
    <dbReference type="NCBI Taxonomy" id="74823"/>
    <lineage>
        <taxon>Eukaryota</taxon>
        <taxon>Viridiplantae</taxon>
        <taxon>Streptophyta</taxon>
        <taxon>Embryophyta</taxon>
        <taxon>Tracheophyta</taxon>
        <taxon>Spermatophyta</taxon>
        <taxon>Magnoliopsida</taxon>
        <taxon>Ranunculales</taxon>
        <taxon>Papaveraceae</taxon>
        <taxon>Papaveroideae</taxon>
        <taxon>Papaver</taxon>
    </lineage>
</organism>
<evidence type="ECO:0000313" key="5">
    <source>
        <dbReference type="EMBL" id="MCL7033764.1"/>
    </source>
</evidence>
<comment type="similarity">
    <text evidence="1">Belongs to the terpene cyclase/mutase family.</text>
</comment>
<dbReference type="EMBL" id="JAJJMA010138083">
    <property type="protein sequence ID" value="MCL7033764.1"/>
    <property type="molecule type" value="Genomic_DNA"/>
</dbReference>
<dbReference type="AlphaFoldDB" id="A0AA41SDE9"/>
<dbReference type="Proteomes" id="UP001177140">
    <property type="component" value="Unassembled WGS sequence"/>
</dbReference>
<feature type="domain" description="Squalene cyclase C-terminal" evidence="4">
    <location>
        <begin position="160"/>
        <end position="500"/>
    </location>
</feature>
<protein>
    <recommendedName>
        <fullName evidence="4">Squalene cyclase C-terminal domain-containing protein</fullName>
    </recommendedName>
</protein>
<dbReference type="PANTHER" id="PTHR11764">
    <property type="entry name" value="TERPENE CYCLASE/MUTASE FAMILY MEMBER"/>
    <property type="match status" value="1"/>
</dbReference>
<dbReference type="FunFam" id="1.50.10.20:FF:000011">
    <property type="entry name" value="Terpene cyclase/mutase family member"/>
    <property type="match status" value="1"/>
</dbReference>
<dbReference type="PANTHER" id="PTHR11764:SF58">
    <property type="entry name" value="BETA-AMYRIN SYNTHASE-RELATED"/>
    <property type="match status" value="1"/>
</dbReference>
<keyword evidence="2" id="KW-0677">Repeat</keyword>
<evidence type="ECO:0000313" key="6">
    <source>
        <dbReference type="Proteomes" id="UP001177140"/>
    </source>
</evidence>
<sequence length="508" mass="58068">KMWVYCRSVYMPMSYLYGKRYVAPITDLTLSLRKEIHLRPYSDINWNNARHECAKEDLYYSHSLFQDFLWDSLHHVAEPLLKLWPFSKLREKALQVTTKHLKYEDETTRYLDIGSVEKSLFMLASWVEDPNSDEFKKHLARVPDYLWLAEDGLRMHSIGSQTWDTAFSLQGLLASGDLLDEISPTILRRGHEFIKASQIKQNRAGDFRKMFNHISKGAWTLVDQDHALQVSDCTAEGLVCCLLFSQMPAELVGEKMPVERLYDSIEFLFSMQGPDGGMAVWEPAKSPEWLEILNPSECFENIVVEHEYVECTAATVHALVLFGKVHPGYREVEIDNCITKAIRFIESQQLPDGSWYGNWGICFTYGTWFALKGLAAVGKNCDNSLVVRNGCRFLLSIQKASGGWGESYLSCPNKEYVPLEGNETTLIHTAWALMGLIHGGQAARDPIPLHRAAKVLINDQMENGDFPQQRIGGVFMKNCMISYESYRSIFPLLALAEYRRMVQKLGMK</sequence>
<proteinExistence type="inferred from homology"/>
<evidence type="ECO:0000259" key="4">
    <source>
        <dbReference type="Pfam" id="PF13243"/>
    </source>
</evidence>
<evidence type="ECO:0000256" key="2">
    <source>
        <dbReference type="ARBA" id="ARBA00022737"/>
    </source>
</evidence>
<keyword evidence="6" id="KW-1185">Reference proteome</keyword>
<evidence type="ECO:0000256" key="1">
    <source>
        <dbReference type="ARBA" id="ARBA00009755"/>
    </source>
</evidence>
<dbReference type="InterPro" id="IPR018333">
    <property type="entry name" value="Squalene_cyclase"/>
</dbReference>
<dbReference type="GO" id="GO:0042300">
    <property type="term" value="F:beta-amyrin synthase activity"/>
    <property type="evidence" value="ECO:0007669"/>
    <property type="project" value="TreeGrafter"/>
</dbReference>
<feature type="non-terminal residue" evidence="5">
    <location>
        <position position="508"/>
    </location>
</feature>
<dbReference type="SUPFAM" id="SSF48239">
    <property type="entry name" value="Terpenoid cyclases/Protein prenyltransferases"/>
    <property type="match status" value="1"/>
</dbReference>
<dbReference type="Pfam" id="PF13243">
    <property type="entry name" value="SQHop_cyclase_C"/>
    <property type="match status" value="1"/>
</dbReference>
<keyword evidence="3" id="KW-0413">Isomerase</keyword>